<organism evidence="11">
    <name type="scientific">uncultured bacterium</name>
    <name type="common">gcode 4</name>
    <dbReference type="NCBI Taxonomy" id="1234023"/>
    <lineage>
        <taxon>Bacteria</taxon>
        <taxon>environmental samples</taxon>
    </lineage>
</organism>
<evidence type="ECO:0000256" key="1">
    <source>
        <dbReference type="ARBA" id="ARBA00001946"/>
    </source>
</evidence>
<evidence type="ECO:0000256" key="3">
    <source>
        <dbReference type="ARBA" id="ARBA00005842"/>
    </source>
</evidence>
<feature type="binding site" evidence="10">
    <location>
        <begin position="11"/>
        <end position="16"/>
    </location>
    <ligand>
        <name>substrate</name>
    </ligand>
</feature>
<dbReference type="GO" id="GO:0006400">
    <property type="term" value="P:tRNA modification"/>
    <property type="evidence" value="ECO:0007669"/>
    <property type="project" value="TreeGrafter"/>
</dbReference>
<evidence type="ECO:0000256" key="9">
    <source>
        <dbReference type="ARBA" id="ARBA00049563"/>
    </source>
</evidence>
<feature type="binding site" evidence="10">
    <location>
        <begin position="9"/>
        <end position="16"/>
    </location>
    <ligand>
        <name>ATP</name>
        <dbReference type="ChEBI" id="CHEBI:30616"/>
    </ligand>
</feature>
<dbReference type="SUPFAM" id="SSF52540">
    <property type="entry name" value="P-loop containing nucleoside triphosphate hydrolases"/>
    <property type="match status" value="1"/>
</dbReference>
<keyword evidence="6 10" id="KW-0547">Nucleotide-binding</keyword>
<feature type="region of interest" description="Interaction with substrate tRNA" evidence="10">
    <location>
        <begin position="34"/>
        <end position="37"/>
    </location>
</feature>
<feature type="site" description="Interaction with substrate tRNA" evidence="10">
    <location>
        <position position="146"/>
    </location>
</feature>
<sequence>MKKMLIICGPTAVGKTALGVQFARKYSGEIISADSRQIYKGMDIITGKDLPVNSKLRIQNSELEIKSKKFSVGYRSKDGIPIWLIDVVNPDYTFNVGDYLKLANKVINNILLRGKLPIIVGGTGLYIKALTSSLPYIHIPPNLTLRNKLNRLKREELTEILKKINLKKWCQMNVSDKLNPRRLVRAIEVVLFLKKKNLNTAMYLSEPLDYIFICLTAPRDTLYKRIDKRVDQRVKEGAIEETKQLMKKYHWNLPALSATGYKQLRAAIENSESLANAIQKWKYAEHGLARRQLTWFKKEKRIIWFDISEKNYVERIEKMVTQWYTE</sequence>
<dbReference type="EMBL" id="AMFJ01028963">
    <property type="protein sequence ID" value="EKD44122.1"/>
    <property type="molecule type" value="Genomic_DNA"/>
</dbReference>
<comment type="catalytic activity">
    <reaction evidence="9 10">
        <text>adenosine(37) in tRNA + dimethylallyl diphosphate = N(6)-dimethylallyladenosine(37) in tRNA + diphosphate</text>
        <dbReference type="Rhea" id="RHEA:26482"/>
        <dbReference type="Rhea" id="RHEA-COMP:10162"/>
        <dbReference type="Rhea" id="RHEA-COMP:10375"/>
        <dbReference type="ChEBI" id="CHEBI:33019"/>
        <dbReference type="ChEBI" id="CHEBI:57623"/>
        <dbReference type="ChEBI" id="CHEBI:74411"/>
        <dbReference type="ChEBI" id="CHEBI:74415"/>
        <dbReference type="EC" id="2.5.1.75"/>
    </reaction>
</comment>
<comment type="function">
    <text evidence="2 10">Catalyzes the transfer of a dimethylallyl group onto the adenine at position 37 in tRNAs that read codons beginning with uridine, leading to the formation of N6-(dimethylallyl)adenosine (i(6)A).</text>
</comment>
<dbReference type="Gene3D" id="3.40.50.300">
    <property type="entry name" value="P-loop containing nucleotide triphosphate hydrolases"/>
    <property type="match status" value="1"/>
</dbReference>
<dbReference type="PANTHER" id="PTHR11088:SF60">
    <property type="entry name" value="TRNA DIMETHYLALLYLTRANSFERASE"/>
    <property type="match status" value="1"/>
</dbReference>
<reference evidence="11" key="1">
    <citation type="journal article" date="2012" name="Science">
        <title>Fermentation, hydrogen, and sulfur metabolism in multiple uncultivated bacterial phyla.</title>
        <authorList>
            <person name="Wrighton K.C."/>
            <person name="Thomas B.C."/>
            <person name="Sharon I."/>
            <person name="Miller C.S."/>
            <person name="Castelle C.J."/>
            <person name="VerBerkmoes N.C."/>
            <person name="Wilkins M.J."/>
            <person name="Hettich R.L."/>
            <person name="Lipton M.S."/>
            <person name="Williams K.H."/>
            <person name="Long P.E."/>
            <person name="Banfield J.F."/>
        </authorList>
    </citation>
    <scope>NUCLEOTIDE SEQUENCE [LARGE SCALE GENOMIC DNA]</scope>
</reference>
<comment type="similarity">
    <text evidence="3 10">Belongs to the IPP transferase family.</text>
</comment>
<evidence type="ECO:0000256" key="5">
    <source>
        <dbReference type="ARBA" id="ARBA00022694"/>
    </source>
</evidence>
<evidence type="ECO:0000256" key="7">
    <source>
        <dbReference type="ARBA" id="ARBA00022840"/>
    </source>
</evidence>
<dbReference type="InterPro" id="IPR039657">
    <property type="entry name" value="Dimethylallyltransferase"/>
</dbReference>
<dbReference type="GO" id="GO:0052381">
    <property type="term" value="F:tRNA dimethylallyltransferase activity"/>
    <property type="evidence" value="ECO:0007669"/>
    <property type="project" value="UniProtKB-UniRule"/>
</dbReference>
<proteinExistence type="inferred from homology"/>
<keyword evidence="8 10" id="KW-0460">Magnesium</keyword>
<evidence type="ECO:0000256" key="8">
    <source>
        <dbReference type="ARBA" id="ARBA00022842"/>
    </source>
</evidence>
<accession>K1Z3L8</accession>
<comment type="caution">
    <text evidence="11">The sequence shown here is derived from an EMBL/GenBank/DDBJ whole genome shotgun (WGS) entry which is preliminary data.</text>
</comment>
<keyword evidence="5 10" id="KW-0819">tRNA processing</keyword>
<evidence type="ECO:0000256" key="10">
    <source>
        <dbReference type="HAMAP-Rule" id="MF_00185"/>
    </source>
</evidence>
<evidence type="ECO:0000313" key="11">
    <source>
        <dbReference type="EMBL" id="EKD44122.1"/>
    </source>
</evidence>
<dbReference type="Pfam" id="PF01715">
    <property type="entry name" value="IPPT"/>
    <property type="match status" value="1"/>
</dbReference>
<protein>
    <recommendedName>
        <fullName evidence="10">tRNA dimethylallyltransferase</fullName>
        <ecNumber evidence="10">2.5.1.75</ecNumber>
    </recommendedName>
    <alternativeName>
        <fullName evidence="10">Dimethylallyl diphosphate:tRNA dimethylallyltransferase</fullName>
        <shortName evidence="10">DMAPP:tRNA dimethylallyltransferase</shortName>
        <shortName evidence="10">DMATase</shortName>
    </alternativeName>
    <alternativeName>
        <fullName evidence="10">Isopentenyl-diphosphate:tRNA isopentenyltransferase</fullName>
        <shortName evidence="10">IPP transferase</shortName>
        <shortName evidence="10">IPPT</shortName>
        <shortName evidence="10">IPTase</shortName>
    </alternativeName>
</protein>
<gene>
    <name evidence="10 11" type="primary">miaA</name>
    <name evidence="11" type="ORF">ACD_71C00232G0001</name>
</gene>
<keyword evidence="7 10" id="KW-0067">ATP-binding</keyword>
<comment type="subunit">
    <text evidence="10">Monomer.</text>
</comment>
<evidence type="ECO:0000256" key="4">
    <source>
        <dbReference type="ARBA" id="ARBA00022679"/>
    </source>
</evidence>
<dbReference type="PANTHER" id="PTHR11088">
    <property type="entry name" value="TRNA DIMETHYLALLYLTRANSFERASE"/>
    <property type="match status" value="1"/>
</dbReference>
<dbReference type="InterPro" id="IPR027417">
    <property type="entry name" value="P-loop_NTPase"/>
</dbReference>
<dbReference type="AlphaFoldDB" id="K1Z3L8"/>
<feature type="site" description="Interaction with substrate tRNA" evidence="10">
    <location>
        <position position="123"/>
    </location>
</feature>
<comment type="caution">
    <text evidence="10">Lacks conserved residue(s) required for the propagation of feature annotation.</text>
</comment>
<evidence type="ECO:0000256" key="2">
    <source>
        <dbReference type="ARBA" id="ARBA00003213"/>
    </source>
</evidence>
<dbReference type="HAMAP" id="MF_00185">
    <property type="entry name" value="IPP_trans"/>
    <property type="match status" value="1"/>
</dbReference>
<evidence type="ECO:0000256" key="6">
    <source>
        <dbReference type="ARBA" id="ARBA00022741"/>
    </source>
</evidence>
<name>K1Z3L8_9BACT</name>
<dbReference type="GO" id="GO:0005524">
    <property type="term" value="F:ATP binding"/>
    <property type="evidence" value="ECO:0007669"/>
    <property type="project" value="UniProtKB-UniRule"/>
</dbReference>
<dbReference type="InterPro" id="IPR018022">
    <property type="entry name" value="IPT"/>
</dbReference>
<comment type="cofactor">
    <cofactor evidence="1 10">
        <name>Mg(2+)</name>
        <dbReference type="ChEBI" id="CHEBI:18420"/>
    </cofactor>
</comment>
<keyword evidence="4 10" id="KW-0808">Transferase</keyword>
<dbReference type="Pfam" id="PF01745">
    <property type="entry name" value="IPT"/>
    <property type="match status" value="1"/>
</dbReference>
<dbReference type="EC" id="2.5.1.75" evidence="10"/>